<dbReference type="Pfam" id="PF07978">
    <property type="entry name" value="NIPSNAP"/>
    <property type="match status" value="1"/>
</dbReference>
<dbReference type="Proteomes" id="UP000662747">
    <property type="component" value="Chromosome"/>
</dbReference>
<proteinExistence type="predicted"/>
<organism evidence="2 3">
    <name type="scientific">Pyxidicoccus parkwayensis</name>
    <dbReference type="NCBI Taxonomy" id="2813578"/>
    <lineage>
        <taxon>Bacteria</taxon>
        <taxon>Pseudomonadati</taxon>
        <taxon>Myxococcota</taxon>
        <taxon>Myxococcia</taxon>
        <taxon>Myxococcales</taxon>
        <taxon>Cystobacterineae</taxon>
        <taxon>Myxococcaceae</taxon>
        <taxon>Pyxidicoccus</taxon>
    </lineage>
</organism>
<accession>A0ABX7PDU3</accession>
<evidence type="ECO:0000259" key="1">
    <source>
        <dbReference type="Pfam" id="PF07978"/>
    </source>
</evidence>
<gene>
    <name evidence="2" type="ORF">JY651_49835</name>
</gene>
<dbReference type="EMBL" id="CP071090">
    <property type="protein sequence ID" value="QSQ28596.1"/>
    <property type="molecule type" value="Genomic_DNA"/>
</dbReference>
<sequence length="247" mass="27805">MSTRSTNACCQIVELRQYTLKPGQRDTLVELFEREFLESQEAVAMAIPGEFRDLDRPNRFVWLRGFTDMTSRHQGLTAFYGGPVWQANRDVANDTMLDATNVLLLRPARPGSGFHLGERPARGATEVPGTVVLATVYSFGAPVDEDFVRFFEHDMKPALEEAGLPVSAYFQTEYSPNTFTKLPIREGEHVFVWFSGAPGADALQERLSRLTASQAWSTRVAPELKRRLKSEPELLRLSPGARSRLRE</sequence>
<dbReference type="InterPro" id="IPR012577">
    <property type="entry name" value="NIPSNAP"/>
</dbReference>
<evidence type="ECO:0000313" key="2">
    <source>
        <dbReference type="EMBL" id="QSQ28596.1"/>
    </source>
</evidence>
<evidence type="ECO:0000313" key="3">
    <source>
        <dbReference type="Proteomes" id="UP000662747"/>
    </source>
</evidence>
<reference evidence="2 3" key="1">
    <citation type="submission" date="2021-02" db="EMBL/GenBank/DDBJ databases">
        <title>De Novo genome assembly of isolated myxobacteria.</title>
        <authorList>
            <person name="Stevens D.C."/>
        </authorList>
    </citation>
    <scope>NUCLEOTIDE SEQUENCE [LARGE SCALE GENOMIC DNA]</scope>
    <source>
        <strain evidence="3">SCPEA02</strain>
    </source>
</reference>
<dbReference type="SUPFAM" id="SSF54909">
    <property type="entry name" value="Dimeric alpha+beta barrel"/>
    <property type="match status" value="1"/>
</dbReference>
<dbReference type="Gene3D" id="3.30.70.100">
    <property type="match status" value="1"/>
</dbReference>
<protein>
    <submittedName>
        <fullName evidence="2">NIPSNAP family protein</fullName>
    </submittedName>
</protein>
<dbReference type="InterPro" id="IPR011008">
    <property type="entry name" value="Dimeric_a/b-barrel"/>
</dbReference>
<keyword evidence="3" id="KW-1185">Reference proteome</keyword>
<name>A0ABX7PDU3_9BACT</name>
<feature type="domain" description="NIPSNAP" evidence="1">
    <location>
        <begin position="13"/>
        <end position="107"/>
    </location>
</feature>